<dbReference type="PANTHER" id="PTHR12537:SF80">
    <property type="entry name" value="SUPPRESSOR PROTEIN MPT5"/>
    <property type="match status" value="1"/>
</dbReference>
<dbReference type="GO" id="GO:0005737">
    <property type="term" value="C:cytoplasm"/>
    <property type="evidence" value="ECO:0007669"/>
    <property type="project" value="TreeGrafter"/>
</dbReference>
<dbReference type="Proteomes" id="UP000001429">
    <property type="component" value="Chromosome 1"/>
</dbReference>
<dbReference type="InterPro" id="IPR011989">
    <property type="entry name" value="ARM-like"/>
</dbReference>
<feature type="compositionally biased region" description="Polar residues" evidence="3">
    <location>
        <begin position="867"/>
        <end position="879"/>
    </location>
</feature>
<feature type="region of interest" description="Disordered" evidence="3">
    <location>
        <begin position="30"/>
        <end position="67"/>
    </location>
</feature>
<feature type="repeat" description="Pumilio" evidence="2">
    <location>
        <begin position="434"/>
        <end position="473"/>
    </location>
</feature>
<dbReference type="SMART" id="SM00025">
    <property type="entry name" value="Pumilio"/>
    <property type="match status" value="8"/>
</dbReference>
<dbReference type="InterPro" id="IPR001313">
    <property type="entry name" value="Pumilio_RNA-bd_rpt"/>
</dbReference>
<evidence type="ECO:0000313" key="6">
    <source>
        <dbReference type="Proteomes" id="UP000001429"/>
    </source>
</evidence>
<dbReference type="PROSITE" id="PS50303">
    <property type="entry name" value="PUM_HD"/>
    <property type="match status" value="1"/>
</dbReference>
<dbReference type="GO" id="GO:0010629">
    <property type="term" value="P:negative regulation of gene expression"/>
    <property type="evidence" value="ECO:0007669"/>
    <property type="project" value="UniProtKB-ARBA"/>
</dbReference>
<keyword evidence="1" id="KW-0677">Repeat</keyword>
<dbReference type="OMA" id="YWFQNCK"/>
<dbReference type="Gene3D" id="1.25.10.10">
    <property type="entry name" value="Leucine-rich Repeat Variant"/>
    <property type="match status" value="1"/>
</dbReference>
<organism evidence="5 6">
    <name type="scientific">Candida albicans (strain WO-1)</name>
    <name type="common">Yeast</name>
    <dbReference type="NCBI Taxonomy" id="294748"/>
    <lineage>
        <taxon>Eukaryota</taxon>
        <taxon>Fungi</taxon>
        <taxon>Dikarya</taxon>
        <taxon>Ascomycota</taxon>
        <taxon>Saccharomycotina</taxon>
        <taxon>Pichiomycetes</taxon>
        <taxon>Debaryomycetaceae</taxon>
        <taxon>Candida/Lodderomyces clade</taxon>
        <taxon>Candida</taxon>
    </lineage>
</organism>
<feature type="domain" description="PUM-HD" evidence="4">
    <location>
        <begin position="256"/>
        <end position="644"/>
    </location>
</feature>
<protein>
    <recommendedName>
        <fullName evidence="4">PUM-HD domain-containing protein</fullName>
    </recommendedName>
</protein>
<evidence type="ECO:0000256" key="1">
    <source>
        <dbReference type="ARBA" id="ARBA00022737"/>
    </source>
</evidence>
<dbReference type="PROSITE" id="PS50302">
    <property type="entry name" value="PUM"/>
    <property type="match status" value="6"/>
</dbReference>
<feature type="compositionally biased region" description="Low complexity" evidence="3">
    <location>
        <begin position="46"/>
        <end position="67"/>
    </location>
</feature>
<feature type="region of interest" description="Disordered" evidence="3">
    <location>
        <begin position="867"/>
        <end position="931"/>
    </location>
</feature>
<dbReference type="GO" id="GO:0003729">
    <property type="term" value="F:mRNA binding"/>
    <property type="evidence" value="ECO:0007669"/>
    <property type="project" value="TreeGrafter"/>
</dbReference>
<dbReference type="InterPro" id="IPR016024">
    <property type="entry name" value="ARM-type_fold"/>
</dbReference>
<dbReference type="PANTHER" id="PTHR12537">
    <property type="entry name" value="RNA BINDING PROTEIN PUMILIO-RELATED"/>
    <property type="match status" value="1"/>
</dbReference>
<dbReference type="OrthoDB" id="668540at2759"/>
<feature type="compositionally biased region" description="Low complexity" evidence="3">
    <location>
        <begin position="80"/>
        <end position="101"/>
    </location>
</feature>
<dbReference type="PaxDb" id="5476-C4YFY3"/>
<dbReference type="InterPro" id="IPR033133">
    <property type="entry name" value="PUM-HD"/>
</dbReference>
<name>C4YFY3_CANAW</name>
<dbReference type="EMBL" id="CH672346">
    <property type="protein sequence ID" value="EEQ41907.1"/>
    <property type="molecule type" value="Genomic_DNA"/>
</dbReference>
<feature type="repeat" description="Pumilio" evidence="2">
    <location>
        <begin position="398"/>
        <end position="433"/>
    </location>
</feature>
<feature type="repeat" description="Pumilio" evidence="2">
    <location>
        <begin position="282"/>
        <end position="318"/>
    </location>
</feature>
<dbReference type="SUPFAM" id="SSF48371">
    <property type="entry name" value="ARM repeat"/>
    <property type="match status" value="1"/>
</dbReference>
<dbReference type="GO" id="GO:0010608">
    <property type="term" value="P:post-transcriptional regulation of gene expression"/>
    <property type="evidence" value="ECO:0007669"/>
    <property type="project" value="TreeGrafter"/>
</dbReference>
<dbReference type="Pfam" id="PF00806">
    <property type="entry name" value="PUF"/>
    <property type="match status" value="7"/>
</dbReference>
<feature type="repeat" description="Pumilio" evidence="2">
    <location>
        <begin position="325"/>
        <end position="360"/>
    </location>
</feature>
<feature type="repeat" description="Pumilio" evidence="2">
    <location>
        <begin position="555"/>
        <end position="593"/>
    </location>
</feature>
<evidence type="ECO:0000256" key="3">
    <source>
        <dbReference type="SAM" id="MobiDB-lite"/>
    </source>
</evidence>
<keyword evidence="6" id="KW-1185">Reference proteome</keyword>
<reference evidence="5 6" key="1">
    <citation type="journal article" date="2009" name="Nature">
        <title>Evolution of pathogenicity and sexual reproduction in eight Candida genomes.</title>
        <authorList>
            <person name="Butler G."/>
            <person name="Rasmussen M.D."/>
            <person name="Lin M.F."/>
            <person name="Santos M.A."/>
            <person name="Sakthikumar S."/>
            <person name="Munro C.A."/>
            <person name="Rheinbay E."/>
            <person name="Grabherr M."/>
            <person name="Forche A."/>
            <person name="Reedy J.L."/>
            <person name="Agrafioti I."/>
            <person name="Arnaud M.B."/>
            <person name="Bates S."/>
            <person name="Brown A.J."/>
            <person name="Brunke S."/>
            <person name="Costanzo M.C."/>
            <person name="Fitzpatrick D.A."/>
            <person name="de Groot P.W."/>
            <person name="Harris D."/>
            <person name="Hoyer L.L."/>
            <person name="Hube B."/>
            <person name="Klis F.M."/>
            <person name="Kodira C."/>
            <person name="Lennard N."/>
            <person name="Logue M.E."/>
            <person name="Martin R."/>
            <person name="Neiman A.M."/>
            <person name="Nikolaou E."/>
            <person name="Quail M.A."/>
            <person name="Quinn J."/>
            <person name="Santos M.C."/>
            <person name="Schmitzberger F.F."/>
            <person name="Sherlock G."/>
            <person name="Shah P."/>
            <person name="Silverstein K.A."/>
            <person name="Skrzypek M.S."/>
            <person name="Soll D."/>
            <person name="Staggs R."/>
            <person name="Stansfield I."/>
            <person name="Stumpf M.P."/>
            <person name="Sudbery P.E."/>
            <person name="Srikantha T."/>
            <person name="Zeng Q."/>
            <person name="Berman J."/>
            <person name="Berriman M."/>
            <person name="Heitman J."/>
            <person name="Gow N.A."/>
            <person name="Lorenz M.C."/>
            <person name="Birren B.W."/>
            <person name="Kellis M."/>
            <person name="Cuomo C.A."/>
        </authorList>
    </citation>
    <scope>NUCLEOTIDE SEQUENCE [LARGE SCALE GENOMIC DNA]</scope>
    <source>
        <strain evidence="5 6">WO-1</strain>
    </source>
</reference>
<feature type="compositionally biased region" description="Polar residues" evidence="3">
    <location>
        <begin position="30"/>
        <end position="45"/>
    </location>
</feature>
<feature type="repeat" description="Pumilio" evidence="2">
    <location>
        <begin position="361"/>
        <end position="397"/>
    </location>
</feature>
<sequence>MSFQQQQYLQSNNFYHPPRHSQNHSINSLSSIIEPTTPPNHSSATNGGNFQQQQQQGDSLQGQSSSLNQQSGLVITPATTATPASTSSASKSSSLHARSLSNGATGSFYGNNKLGNTSTGSKSILWDSSNKLNQNLNLPNFSIDNEVLSTPLVVPNAQQQFLPGNNTNKGGNNLTLFDDKENIMVNKSVVSQNCPLASGVSTDRSVTVAVAAAPMKGENEIAASTGSGVSVVGTNSVTRGCTPTSSSSTSSDFAGTVTQPIRFPQKIDKEYLASINKLPLTQLKSEILKLAKDQYGCRFLQKKIDESLVPNYQVRLANFEIIFNQIYSHVYELIVDPFGNYLIQKLIVYCNESNLDLLMEILQYNLFQISINQHGTRALQKIIDSLNNSHQLGLLIKGLKPYIIELIKDLNGNHVIQKILNKYEPPDCQFIYDSIIDDLYIVATHKHGCCVLQKCLNHVTLQQLGEFSRAILKFENFKLLINDQFGNYVLQYLISINSLDINFQIFQNFVNFGISNLCNLKFSSNVVEKFLKNCYANESVNVSFSNLKFELIYIILVSDLNVLINDPYGNYVIQTMIDIMVNPQVNYQNNNIDKLSLVLPDRQDNGVFQSQQELQIAIIEYWFQNCKIVSSFGKRIQSKINTILNNNVPTSISMNKMHRKSQMNANGEFIVNEFPQPKRQISQPLPLSYRSTSSPAGVGIVMGGINNANEYYPKVNLQNRNFSLPTNFYNVNANVNNNNNNNIGDGNNVNNTVNSNVTTNNNFNVNNKNNMNNSVSSFQSGSVSTGPFNNNSASNSLINMNGNNQGNPPFFGDYAVNNDYLTQQQQQQQQQPIGVASYADASHKQQSSISSINIQPTHNAMGHYTTSMAQSYTPPSMQQMPPPGVMPNFYNGGAGLPQQMFGHQGPLPIPQQQQQQQQQQPYQQRQQPQQQNIAQPIYNNHSHNPSWSSVSSFGGGKTIYGSNNW</sequence>
<feature type="region of interest" description="Disordered" evidence="3">
    <location>
        <begin position="823"/>
        <end position="849"/>
    </location>
</feature>
<evidence type="ECO:0000313" key="5">
    <source>
        <dbReference type="EMBL" id="EEQ41907.1"/>
    </source>
</evidence>
<dbReference type="VEuPathDB" id="FungiDB:CAWG_00095"/>
<dbReference type="InterPro" id="IPR033712">
    <property type="entry name" value="Pumilio_RNA-bd"/>
</dbReference>
<gene>
    <name evidence="5" type="ORF">CAWG_00095</name>
</gene>
<feature type="compositionally biased region" description="Polar residues" evidence="3">
    <location>
        <begin position="102"/>
        <end position="111"/>
    </location>
</feature>
<evidence type="ECO:0000256" key="2">
    <source>
        <dbReference type="PROSITE-ProRule" id="PRU00317"/>
    </source>
</evidence>
<feature type="compositionally biased region" description="Low complexity" evidence="3">
    <location>
        <begin position="904"/>
        <end position="931"/>
    </location>
</feature>
<accession>C4YFY3</accession>
<dbReference type="AlphaFoldDB" id="C4YFY3"/>
<dbReference type="HOGENOM" id="CLU_008419_0_0_1"/>
<dbReference type="CDD" id="cd07920">
    <property type="entry name" value="Pumilio"/>
    <property type="match status" value="1"/>
</dbReference>
<proteinExistence type="predicted"/>
<feature type="region of interest" description="Disordered" evidence="3">
    <location>
        <begin position="80"/>
        <end position="111"/>
    </location>
</feature>
<evidence type="ECO:0000259" key="4">
    <source>
        <dbReference type="PROSITE" id="PS50303"/>
    </source>
</evidence>